<reference evidence="1 2" key="1">
    <citation type="journal article" date="2019" name="bioRxiv">
        <title>Genomics, evolutionary history and diagnostics of the Alternaria alternata species group including apple and Asian pear pathotypes.</title>
        <authorList>
            <person name="Armitage A.D."/>
            <person name="Cockerton H.M."/>
            <person name="Sreenivasaprasad S."/>
            <person name="Woodhall J.W."/>
            <person name="Lane C.R."/>
            <person name="Harrison R.J."/>
            <person name="Clarkson J.P."/>
        </authorList>
    </citation>
    <scope>NUCLEOTIDE SEQUENCE [LARGE SCALE GENOMIC DNA]</scope>
    <source>
        <strain evidence="1 2">FERA 650</strain>
    </source>
</reference>
<proteinExistence type="predicted"/>
<protein>
    <submittedName>
        <fullName evidence="1">Uncharacterized protein</fullName>
    </submittedName>
</protein>
<gene>
    <name evidence="1" type="ORF">AG0111_0g12146</name>
</gene>
<evidence type="ECO:0000313" key="2">
    <source>
        <dbReference type="Proteomes" id="UP000293547"/>
    </source>
</evidence>
<dbReference type="EMBL" id="PDWZ02000016">
    <property type="protein sequence ID" value="KAB2099726.1"/>
    <property type="molecule type" value="Genomic_DNA"/>
</dbReference>
<accession>A0ACB6F5J2</accession>
<dbReference type="Proteomes" id="UP000293547">
    <property type="component" value="Unassembled WGS sequence"/>
</dbReference>
<sequence>MFQNTPSDDMKKALELRSFSYKKTSHRFLQIDPSAQDIISLKVAVPSGTGFWPFSPTSSVFCRLAKGGVQDPYCVQPVHDTWDCNKARLWLDSCVGCHGSICKEETLRVSGMNLIDCEDMIIVEAAQEMRWLALSYVWGANYQTECHPGYRSGSQISLNTPRTIRDAISVTIQLGYRYLWVDEYCIDQNDPEHRSDQIQKMDQIYCGADLTIVAAAGEDKRYGLPGVGSTKRKERISICVDDVVVFSNGPEAQWEAYESKWFSRAWTFQEGALSKRLLVFTEHQTSFYCQTSFWMEELADPDPGVSHQSESENRYDGLFDDLVRLMSSVWSWERFAGVLQSYNERQTTNEGDTLVAFVGVLNQVRRSHPTTHLLCGLPLCPTVEKVARFQLIDSLEDSLSAALSWRYRDKTSGSLKRRSKFPSWTWAGWKEGAGMNWFYRAHRFGHRSTLRHVQLESSSRRIVMPSALYLEHDLQQELDTVTLIQFEAPTISAASVSAEDTLPLVPAQFWHRLIENEHKGMWSCLVLRAGKWSEKSLNDVTFVLVVCWEADQVTAERIGSFWLNARSSKEAKLGLSEDSWTWRRVRLI</sequence>
<keyword evidence="2" id="KW-1185">Reference proteome</keyword>
<name>A0ACB6F5J2_9PLEO</name>
<organism evidence="1 2">
    <name type="scientific">Alternaria gaisen</name>
    <dbReference type="NCBI Taxonomy" id="167740"/>
    <lineage>
        <taxon>Eukaryota</taxon>
        <taxon>Fungi</taxon>
        <taxon>Dikarya</taxon>
        <taxon>Ascomycota</taxon>
        <taxon>Pezizomycotina</taxon>
        <taxon>Dothideomycetes</taxon>
        <taxon>Pleosporomycetidae</taxon>
        <taxon>Pleosporales</taxon>
        <taxon>Pleosporineae</taxon>
        <taxon>Pleosporaceae</taxon>
        <taxon>Alternaria</taxon>
        <taxon>Alternaria sect. Alternaria</taxon>
    </lineage>
</organism>
<comment type="caution">
    <text evidence="1">The sequence shown here is derived from an EMBL/GenBank/DDBJ whole genome shotgun (WGS) entry which is preliminary data.</text>
</comment>
<evidence type="ECO:0000313" key="1">
    <source>
        <dbReference type="EMBL" id="KAB2099726.1"/>
    </source>
</evidence>